<reference evidence="6" key="1">
    <citation type="submission" date="2019-05" db="EMBL/GenBank/DDBJ databases">
        <title>Annotation for the trematode Paragonimus heterotremus.</title>
        <authorList>
            <person name="Choi Y.-J."/>
        </authorList>
    </citation>
    <scope>NUCLEOTIDE SEQUENCE</scope>
    <source>
        <strain evidence="6">LC</strain>
    </source>
</reference>
<feature type="signal peptide" evidence="4">
    <location>
        <begin position="1"/>
        <end position="21"/>
    </location>
</feature>
<dbReference type="Gene3D" id="2.60.40.10">
    <property type="entry name" value="Immunoglobulins"/>
    <property type="match status" value="1"/>
</dbReference>
<feature type="non-terminal residue" evidence="6">
    <location>
        <position position="1"/>
    </location>
</feature>
<dbReference type="InterPro" id="IPR003599">
    <property type="entry name" value="Ig_sub"/>
</dbReference>
<accession>A0A8J4X2L7</accession>
<feature type="region of interest" description="Disordered" evidence="3">
    <location>
        <begin position="640"/>
        <end position="667"/>
    </location>
</feature>
<dbReference type="InterPro" id="IPR013783">
    <property type="entry name" value="Ig-like_fold"/>
</dbReference>
<dbReference type="InterPro" id="IPR007110">
    <property type="entry name" value="Ig-like_dom"/>
</dbReference>
<dbReference type="OrthoDB" id="8680608at2759"/>
<keyword evidence="4" id="KW-0732">Signal</keyword>
<dbReference type="PANTHER" id="PTHR44170">
    <property type="entry name" value="PROTEIN SIDEKICK"/>
    <property type="match status" value="1"/>
</dbReference>
<comment type="caution">
    <text evidence="6">The sequence shown here is derived from an EMBL/GenBank/DDBJ whole genome shotgun (WGS) entry which is preliminary data.</text>
</comment>
<evidence type="ECO:0000256" key="4">
    <source>
        <dbReference type="SAM" id="SignalP"/>
    </source>
</evidence>
<proteinExistence type="predicted"/>
<name>A0A8J4X2L7_9TREM</name>
<dbReference type="Proteomes" id="UP000748531">
    <property type="component" value="Unassembled WGS sequence"/>
</dbReference>
<feature type="domain" description="Ig-like" evidence="5">
    <location>
        <begin position="480"/>
        <end position="595"/>
    </location>
</feature>
<protein>
    <recommendedName>
        <fullName evidence="5">Ig-like domain-containing protein</fullName>
    </recommendedName>
</protein>
<dbReference type="EMBL" id="LUCH01000697">
    <property type="protein sequence ID" value="KAF5404512.1"/>
    <property type="molecule type" value="Genomic_DNA"/>
</dbReference>
<organism evidence="6 7">
    <name type="scientific">Paragonimus heterotremus</name>
    <dbReference type="NCBI Taxonomy" id="100268"/>
    <lineage>
        <taxon>Eukaryota</taxon>
        <taxon>Metazoa</taxon>
        <taxon>Spiralia</taxon>
        <taxon>Lophotrochozoa</taxon>
        <taxon>Platyhelminthes</taxon>
        <taxon>Trematoda</taxon>
        <taxon>Digenea</taxon>
        <taxon>Plagiorchiida</taxon>
        <taxon>Troglotremata</taxon>
        <taxon>Troglotrematidae</taxon>
        <taxon>Paragonimus</taxon>
    </lineage>
</organism>
<feature type="chain" id="PRO_5035174358" description="Ig-like domain-containing protein" evidence="4">
    <location>
        <begin position="22"/>
        <end position="701"/>
    </location>
</feature>
<dbReference type="PROSITE" id="PS50835">
    <property type="entry name" value="IG_LIKE"/>
    <property type="match status" value="1"/>
</dbReference>
<dbReference type="GO" id="GO:0098609">
    <property type="term" value="P:cell-cell adhesion"/>
    <property type="evidence" value="ECO:0007669"/>
    <property type="project" value="TreeGrafter"/>
</dbReference>
<evidence type="ECO:0000256" key="1">
    <source>
        <dbReference type="ARBA" id="ARBA00022737"/>
    </source>
</evidence>
<evidence type="ECO:0000256" key="2">
    <source>
        <dbReference type="ARBA" id="ARBA00023157"/>
    </source>
</evidence>
<evidence type="ECO:0000313" key="6">
    <source>
        <dbReference type="EMBL" id="KAF5404512.1"/>
    </source>
</evidence>
<dbReference type="SMART" id="SM00408">
    <property type="entry name" value="IGc2"/>
    <property type="match status" value="1"/>
</dbReference>
<dbReference type="AlphaFoldDB" id="A0A8J4X2L7"/>
<sequence length="701" mass="78642">LFCLFVFCLTANATCIPGADGKFTGIKLGGPSNISAPLGTDVHFICCGGYKWTYETDSEYAGREIGPHPEAAGSPNSRTNVEKGLMTAFSVTESQKERSATPTTVYTMHDDKGRLLLIINNVDTRDMGHYRCHALDGTVVDAFLVVTAQKYSDDESNPTVIATGSVIQRYLMFPSNKLSKVILPCPVTGSQIIHSWLWHKPILPISEDFAKIQPDKPSRLLVTARTEGNHGLVEIGPKLACARIVDPLSPEAPTKLWCQFEVPSEWENKDPVVAYFTINWELYEPISPKVYLLNSNPVNRINDGKSDTVFTESLAFHGSQEKQSPREVSQTFTRVYDPAVLMLQFQEAQRNENNQVSPAVLEHKPARFGCQFRVVDKNGPAQTDVRKWPMQQVFWYRDNLPVHVPPFQVYNELVASHGIALLEIRAYPAMFQQNSPKGEYSKNNSPVERITCVVTSQIKDKPVYKVTTNASLDVEVILIPRIINKTLLFAERNVDDAVKLTCVTIANGPPEMTFEFSSTSRSSQELPAYTIPEWTAIQPRYGLNLRRIQPDDGNPTLHKLILDNSDLRRTDHGLYRCTVTNKAGRAQAVGQILVRSQPEMELIPAESTYFVSHKPWIASCLVTGYPLAWETKPTWRKRSVEFEEEDDHNHSTESTDDLAIPSETTPATNSSVQLRLFTMDGQPMNRVTINLINYEANKFFG</sequence>
<keyword evidence="7" id="KW-1185">Reference proteome</keyword>
<dbReference type="SMART" id="SM00409">
    <property type="entry name" value="IG"/>
    <property type="match status" value="2"/>
</dbReference>
<dbReference type="PANTHER" id="PTHR44170:SF6">
    <property type="entry name" value="CONTACTIN"/>
    <property type="match status" value="1"/>
</dbReference>
<evidence type="ECO:0000259" key="5">
    <source>
        <dbReference type="PROSITE" id="PS50835"/>
    </source>
</evidence>
<dbReference type="InterPro" id="IPR003598">
    <property type="entry name" value="Ig_sub2"/>
</dbReference>
<dbReference type="SUPFAM" id="SSF48726">
    <property type="entry name" value="Immunoglobulin"/>
    <property type="match status" value="2"/>
</dbReference>
<keyword evidence="2" id="KW-1015">Disulfide bond</keyword>
<dbReference type="InterPro" id="IPR036179">
    <property type="entry name" value="Ig-like_dom_sf"/>
</dbReference>
<evidence type="ECO:0000313" key="7">
    <source>
        <dbReference type="Proteomes" id="UP000748531"/>
    </source>
</evidence>
<evidence type="ECO:0000256" key="3">
    <source>
        <dbReference type="SAM" id="MobiDB-lite"/>
    </source>
</evidence>
<keyword evidence="1" id="KW-0677">Repeat</keyword>
<dbReference type="GO" id="GO:0016020">
    <property type="term" value="C:membrane"/>
    <property type="evidence" value="ECO:0007669"/>
    <property type="project" value="UniProtKB-SubCell"/>
</dbReference>
<gene>
    <name evidence="6" type="ORF">PHET_01899</name>
</gene>